<reference evidence="5" key="1">
    <citation type="submission" date="2021-12" db="EMBL/GenBank/DDBJ databases">
        <authorList>
            <person name="King R."/>
        </authorList>
    </citation>
    <scope>NUCLEOTIDE SEQUENCE</scope>
</reference>
<comment type="similarity">
    <text evidence="1">Belongs to the UPF0415 family.</text>
</comment>
<dbReference type="PANTHER" id="PTHR13379">
    <property type="entry name" value="UNCHARACTERIZED DUF1308"/>
    <property type="match status" value="1"/>
</dbReference>
<feature type="compositionally biased region" description="Acidic residues" evidence="2">
    <location>
        <begin position="193"/>
        <end position="211"/>
    </location>
</feature>
<dbReference type="Pfam" id="PF07000">
    <property type="entry name" value="DUF1308"/>
    <property type="match status" value="1"/>
</dbReference>
<dbReference type="PANTHER" id="PTHR13379:SF0">
    <property type="entry name" value="UPF0415 PROTEIN C7ORF25"/>
    <property type="match status" value="1"/>
</dbReference>
<sequence>MENSEDLMTLLNEKVDFGDNLALKLEAIKEVDGVKKLQRKIKQETEFLRKLQKTKKVKIEQLSCSNLRHLGAMVDCALRPGVIAVCKIFHINETAKQIIDVISEEGKVWTKVIARNPKSLSALSAGNASYGARSILDQAEDYMECAKLYPCLYQPPKVVFEFMSGIEESLANKLKYLGVIVKGETLPDFNHYDEDEDDDNDDSIEEEPSDDECLYNSNILEEESVHKSSLTEVNQCIDEHPEIKTLNLDVTAMMAYVSNMTNGHCDYVFKQEVLTQQSAWETERPVKPVLERLFKDKSLVCCSTAWDDFEKIVHNLGGPMEIKRTEELKKMIRILPDDFGGDDDYPRKNLKVRGHVRLRSKIIFNFGHRIKALTVSANEGFVRAAMQQGITYAAFIHESRALTEGKEPTATKILL</sequence>
<keyword evidence="6" id="KW-1185">Reference proteome</keyword>
<dbReference type="Proteomes" id="UP001154114">
    <property type="component" value="Chromosome 6"/>
</dbReference>
<evidence type="ECO:0000259" key="3">
    <source>
        <dbReference type="Pfam" id="PF07000"/>
    </source>
</evidence>
<evidence type="ECO:0000313" key="6">
    <source>
        <dbReference type="Proteomes" id="UP001154114"/>
    </source>
</evidence>
<dbReference type="AlphaFoldDB" id="A0A9P0C4F4"/>
<dbReference type="OrthoDB" id="441890at2759"/>
<evidence type="ECO:0000256" key="2">
    <source>
        <dbReference type="SAM" id="MobiDB-lite"/>
    </source>
</evidence>
<organism evidence="5 6">
    <name type="scientific">Chrysodeixis includens</name>
    <name type="common">Soybean looper</name>
    <name type="synonym">Pseudoplusia includens</name>
    <dbReference type="NCBI Taxonomy" id="689277"/>
    <lineage>
        <taxon>Eukaryota</taxon>
        <taxon>Metazoa</taxon>
        <taxon>Ecdysozoa</taxon>
        <taxon>Arthropoda</taxon>
        <taxon>Hexapoda</taxon>
        <taxon>Insecta</taxon>
        <taxon>Pterygota</taxon>
        <taxon>Neoptera</taxon>
        <taxon>Endopterygota</taxon>
        <taxon>Lepidoptera</taxon>
        <taxon>Glossata</taxon>
        <taxon>Ditrysia</taxon>
        <taxon>Noctuoidea</taxon>
        <taxon>Noctuidae</taxon>
        <taxon>Plusiinae</taxon>
        <taxon>Chrysodeixis</taxon>
    </lineage>
</organism>
<dbReference type="EMBL" id="LR824009">
    <property type="protein sequence ID" value="CAH0605556.1"/>
    <property type="molecule type" value="Genomic_DNA"/>
</dbReference>
<evidence type="ECO:0008006" key="7">
    <source>
        <dbReference type="Google" id="ProtNLM"/>
    </source>
</evidence>
<evidence type="ECO:0000313" key="5">
    <source>
        <dbReference type="EMBL" id="CAH0605556.1"/>
    </source>
</evidence>
<feature type="domain" description="DUF1308" evidence="3">
    <location>
        <begin position="246"/>
        <end position="411"/>
    </location>
</feature>
<dbReference type="InterPro" id="IPR010733">
    <property type="entry name" value="DUF1308"/>
</dbReference>
<evidence type="ECO:0000256" key="1">
    <source>
        <dbReference type="ARBA" id="ARBA00006588"/>
    </source>
</evidence>
<evidence type="ECO:0000259" key="4">
    <source>
        <dbReference type="Pfam" id="PF18474"/>
    </source>
</evidence>
<proteinExistence type="inferred from homology"/>
<feature type="domain" description="DUF5614" evidence="4">
    <location>
        <begin position="13"/>
        <end position="211"/>
    </location>
</feature>
<protein>
    <recommendedName>
        <fullName evidence="7">DUF1308 domain-containing protein</fullName>
    </recommendedName>
</protein>
<dbReference type="InterPro" id="IPR041076">
    <property type="entry name" value="DUF5614"/>
</dbReference>
<dbReference type="Pfam" id="PF18474">
    <property type="entry name" value="DUF5614"/>
    <property type="match status" value="1"/>
</dbReference>
<name>A0A9P0C4F4_CHRIL</name>
<feature type="region of interest" description="Disordered" evidence="2">
    <location>
        <begin position="188"/>
        <end position="211"/>
    </location>
</feature>
<accession>A0A9P0C4F4</accession>
<gene>
    <name evidence="5" type="ORF">CINC_LOCUS11528</name>
</gene>